<name>A0A401TEY9_CHIPU</name>
<evidence type="ECO:0000313" key="1">
    <source>
        <dbReference type="EMBL" id="GCC41191.1"/>
    </source>
</evidence>
<dbReference type="AlphaFoldDB" id="A0A401TEY9"/>
<keyword evidence="2" id="KW-1185">Reference proteome</keyword>
<dbReference type="STRING" id="137246.A0A401TEY9"/>
<protein>
    <recommendedName>
        <fullName evidence="3">ADAMTS/ADAMTS-like Spacer 1 domain-containing protein</fullName>
    </recommendedName>
</protein>
<feature type="non-terminal residue" evidence="1">
    <location>
        <position position="97"/>
    </location>
</feature>
<gene>
    <name evidence="1" type="ORF">chiPu_0025484</name>
</gene>
<evidence type="ECO:0000313" key="2">
    <source>
        <dbReference type="Proteomes" id="UP000287033"/>
    </source>
</evidence>
<dbReference type="Pfam" id="PF19030">
    <property type="entry name" value="TSP1_ADAMTS"/>
    <property type="match status" value="1"/>
</dbReference>
<dbReference type="EMBL" id="BEZZ01059425">
    <property type="protein sequence ID" value="GCC41191.1"/>
    <property type="molecule type" value="Genomic_DNA"/>
</dbReference>
<organism evidence="1 2">
    <name type="scientific">Chiloscyllium punctatum</name>
    <name type="common">Brownbanded bambooshark</name>
    <name type="synonym">Hemiscyllium punctatum</name>
    <dbReference type="NCBI Taxonomy" id="137246"/>
    <lineage>
        <taxon>Eukaryota</taxon>
        <taxon>Metazoa</taxon>
        <taxon>Chordata</taxon>
        <taxon>Craniata</taxon>
        <taxon>Vertebrata</taxon>
        <taxon>Chondrichthyes</taxon>
        <taxon>Elasmobranchii</taxon>
        <taxon>Galeomorphii</taxon>
        <taxon>Galeoidea</taxon>
        <taxon>Orectolobiformes</taxon>
        <taxon>Hemiscylliidae</taxon>
        <taxon>Chiloscyllium</taxon>
    </lineage>
</organism>
<proteinExistence type="predicted"/>
<evidence type="ECO:0008006" key="3">
    <source>
        <dbReference type="Google" id="ProtNLM"/>
    </source>
</evidence>
<sequence>MLLLFLQSQVFRKYGEEYGDIVSPKITYSLYVPKQEELYVWREVTDACSTSCGPGTVTVHCVCADRRSEEIVEQQHCLQSERPTDRLESCNIAPCPP</sequence>
<comment type="caution">
    <text evidence="1">The sequence shown here is derived from an EMBL/GenBank/DDBJ whole genome shotgun (WGS) entry which is preliminary data.</text>
</comment>
<reference evidence="1 2" key="1">
    <citation type="journal article" date="2018" name="Nat. Ecol. Evol.">
        <title>Shark genomes provide insights into elasmobranch evolution and the origin of vertebrates.</title>
        <authorList>
            <person name="Hara Y"/>
            <person name="Yamaguchi K"/>
            <person name="Onimaru K"/>
            <person name="Kadota M"/>
            <person name="Koyanagi M"/>
            <person name="Keeley SD"/>
            <person name="Tatsumi K"/>
            <person name="Tanaka K"/>
            <person name="Motone F"/>
            <person name="Kageyama Y"/>
            <person name="Nozu R"/>
            <person name="Adachi N"/>
            <person name="Nishimura O"/>
            <person name="Nakagawa R"/>
            <person name="Tanegashima C"/>
            <person name="Kiyatake I"/>
            <person name="Matsumoto R"/>
            <person name="Murakumo K"/>
            <person name="Nishida K"/>
            <person name="Terakita A"/>
            <person name="Kuratani S"/>
            <person name="Sato K"/>
            <person name="Hyodo S Kuraku.S."/>
        </authorList>
    </citation>
    <scope>NUCLEOTIDE SEQUENCE [LARGE SCALE GENOMIC DNA]</scope>
</reference>
<dbReference type="Proteomes" id="UP000287033">
    <property type="component" value="Unassembled WGS sequence"/>
</dbReference>
<accession>A0A401TEY9</accession>